<dbReference type="SUPFAM" id="SSF57701">
    <property type="entry name" value="Zn2/Cys6 DNA-binding domain"/>
    <property type="match status" value="1"/>
</dbReference>
<comment type="caution">
    <text evidence="4">The sequence shown here is derived from an EMBL/GenBank/DDBJ whole genome shotgun (WGS) entry which is preliminary data.</text>
</comment>
<dbReference type="InterPro" id="IPR036864">
    <property type="entry name" value="Zn2-C6_fun-type_DNA-bd_sf"/>
</dbReference>
<gene>
    <name evidence="4" type="ORF">DL762_008371</name>
</gene>
<evidence type="ECO:0000313" key="5">
    <source>
        <dbReference type="Proteomes" id="UP000294003"/>
    </source>
</evidence>
<dbReference type="Pfam" id="PF11951">
    <property type="entry name" value="Fungal_trans_2"/>
    <property type="match status" value="1"/>
</dbReference>
<dbReference type="PANTHER" id="PTHR37534:SF15">
    <property type="entry name" value="ZN(II)2CYS6 TRANSCRIPTION FACTOR (EUROFUNG)"/>
    <property type="match status" value="1"/>
</dbReference>
<dbReference type="CDD" id="cd00067">
    <property type="entry name" value="GAL4"/>
    <property type="match status" value="1"/>
</dbReference>
<evidence type="ECO:0000313" key="4">
    <source>
        <dbReference type="EMBL" id="RYO79051.1"/>
    </source>
</evidence>
<dbReference type="Gene3D" id="4.10.240.10">
    <property type="entry name" value="Zn(2)-C6 fungal-type DNA-binding domain"/>
    <property type="match status" value="1"/>
</dbReference>
<keyword evidence="5" id="KW-1185">Reference proteome</keyword>
<name>A0ABY0H0Q1_9PEZI</name>
<accession>A0ABY0H0Q1</accession>
<evidence type="ECO:0000259" key="3">
    <source>
        <dbReference type="PROSITE" id="PS50048"/>
    </source>
</evidence>
<dbReference type="PROSITE" id="PS50048">
    <property type="entry name" value="ZN2_CY6_FUNGAL_2"/>
    <property type="match status" value="1"/>
</dbReference>
<dbReference type="PANTHER" id="PTHR37534">
    <property type="entry name" value="TRANSCRIPTIONAL ACTIVATOR PROTEIN UGA3"/>
    <property type="match status" value="1"/>
</dbReference>
<protein>
    <recommendedName>
        <fullName evidence="3">Zn(2)-C6 fungal-type domain-containing protein</fullName>
    </recommendedName>
</protein>
<comment type="subcellular location">
    <subcellularLocation>
        <location evidence="1">Nucleus</location>
    </subcellularLocation>
</comment>
<evidence type="ECO:0000256" key="2">
    <source>
        <dbReference type="ARBA" id="ARBA00023242"/>
    </source>
</evidence>
<dbReference type="SMART" id="SM00066">
    <property type="entry name" value="GAL4"/>
    <property type="match status" value="1"/>
</dbReference>
<organism evidence="4 5">
    <name type="scientific">Monosporascus cannonballus</name>
    <dbReference type="NCBI Taxonomy" id="155416"/>
    <lineage>
        <taxon>Eukaryota</taxon>
        <taxon>Fungi</taxon>
        <taxon>Dikarya</taxon>
        <taxon>Ascomycota</taxon>
        <taxon>Pezizomycotina</taxon>
        <taxon>Sordariomycetes</taxon>
        <taxon>Xylariomycetidae</taxon>
        <taxon>Xylariales</taxon>
        <taxon>Xylariales incertae sedis</taxon>
        <taxon>Monosporascus</taxon>
    </lineage>
</organism>
<dbReference type="Proteomes" id="UP000294003">
    <property type="component" value="Unassembled WGS sequence"/>
</dbReference>
<feature type="domain" description="Zn(2)-C6 fungal-type" evidence="3">
    <location>
        <begin position="7"/>
        <end position="35"/>
    </location>
</feature>
<evidence type="ECO:0000256" key="1">
    <source>
        <dbReference type="ARBA" id="ARBA00004123"/>
    </source>
</evidence>
<sequence>MDAKTKHCWECRRRRLVCDFARPKCRKCQVRGVECPGYGSKKPLKWLQPQQADAKGPEKMVVPRTVKPAVDRHISAVFEAVEYYNVHIAPDLVATGVGGPQNPYWMPPCAVTLLPQSFTQSIVCTSLCHRILQSSDVPPSDQVVLARRFQKHRGDALRALAADLAELDDKKSDLQQSLEPPDWRCHTNGATAMINMKGGLGHLVFSQPNFHLLFRFYALTTSPPVNAESARSQLEMVIMLPVLYGNGLATNFPCPPDLLAEVIRINHLRSVLRGVSAPTDVHSALLKGDKQAAALDILRRIRSCPVDKWAAEVAIGLSSSEDPVGLSGWQAIACIYQSAAAIYCMAALLHDSAEPAADAWLRWDADRHLAPREVLAKARESCCLVLLDRLREVSKCTQLRKQVLWPLFVAGVVAEDEAMRGFIVGELRWISNALGTAAPLVAKDLLENRVWKLGLGTGDWDRLFDQPYVFVL</sequence>
<dbReference type="Pfam" id="PF00172">
    <property type="entry name" value="Zn_clus"/>
    <property type="match status" value="1"/>
</dbReference>
<reference evidence="4 5" key="1">
    <citation type="submission" date="2018-06" db="EMBL/GenBank/DDBJ databases">
        <title>Complete Genomes of Monosporascus.</title>
        <authorList>
            <person name="Robinson A.J."/>
            <person name="Natvig D.O."/>
        </authorList>
    </citation>
    <scope>NUCLEOTIDE SEQUENCE [LARGE SCALE GENOMIC DNA]</scope>
    <source>
        <strain evidence="4 5">CBS 609.92</strain>
    </source>
</reference>
<dbReference type="InterPro" id="IPR001138">
    <property type="entry name" value="Zn2Cys6_DnaBD"/>
</dbReference>
<dbReference type="EMBL" id="QJNS01000349">
    <property type="protein sequence ID" value="RYO79051.1"/>
    <property type="molecule type" value="Genomic_DNA"/>
</dbReference>
<dbReference type="InterPro" id="IPR021858">
    <property type="entry name" value="Fun_TF"/>
</dbReference>
<proteinExistence type="predicted"/>
<keyword evidence="2" id="KW-0539">Nucleus</keyword>